<evidence type="ECO:0000313" key="1">
    <source>
        <dbReference type="EMBL" id="MDP1027671.1"/>
    </source>
</evidence>
<comment type="caution">
    <text evidence="1">The sequence shown here is derived from an EMBL/GenBank/DDBJ whole genome shotgun (WGS) entry which is preliminary data.</text>
</comment>
<evidence type="ECO:0008006" key="3">
    <source>
        <dbReference type="Google" id="ProtNLM"/>
    </source>
</evidence>
<keyword evidence="2" id="KW-1185">Reference proteome</keyword>
<dbReference type="Proteomes" id="UP001230685">
    <property type="component" value="Unassembled WGS sequence"/>
</dbReference>
<protein>
    <recommendedName>
        <fullName evidence="3">Hemerythrin-like domain-containing protein</fullName>
    </recommendedName>
</protein>
<reference evidence="1 2" key="1">
    <citation type="submission" date="2023-07" db="EMBL/GenBank/DDBJ databases">
        <authorList>
            <person name="Kim M.K."/>
        </authorList>
    </citation>
    <scope>NUCLEOTIDE SEQUENCE [LARGE SCALE GENOMIC DNA]</scope>
    <source>
        <strain evidence="1 2">KR1UV-12</strain>
    </source>
</reference>
<dbReference type="RefSeq" id="WP_305173384.1">
    <property type="nucleotide sequence ID" value="NZ_JAUUDS010000005.1"/>
</dbReference>
<name>A0ABT9EL39_9SPHN</name>
<sequence>MNTDHALDRLHDHQQGILDHLAAALDLMRRRPDDVRAALAKSRLELFRLLRAYQLFKHHEIFDPVLRRGTATQIAAATRMKANCIAAGDAYRTYMNLWASQDVVEAWSSFRPATLAMAQRTRAHILVERAGVPQLFAGTGNIRRTAAAVWGQAPA</sequence>
<proteinExistence type="predicted"/>
<accession>A0ABT9EL39</accession>
<organism evidence="1 2">
    <name type="scientific">Sphingomonas aurea</name>
    <dbReference type="NCBI Taxonomy" id="3063994"/>
    <lineage>
        <taxon>Bacteria</taxon>
        <taxon>Pseudomonadati</taxon>
        <taxon>Pseudomonadota</taxon>
        <taxon>Alphaproteobacteria</taxon>
        <taxon>Sphingomonadales</taxon>
        <taxon>Sphingomonadaceae</taxon>
        <taxon>Sphingomonas</taxon>
    </lineage>
</organism>
<evidence type="ECO:0000313" key="2">
    <source>
        <dbReference type="Proteomes" id="UP001230685"/>
    </source>
</evidence>
<dbReference type="EMBL" id="JAUUDS010000005">
    <property type="protein sequence ID" value="MDP1027671.1"/>
    <property type="molecule type" value="Genomic_DNA"/>
</dbReference>
<gene>
    <name evidence="1" type="ORF">Q5H91_10635</name>
</gene>